<organism evidence="2 3">
    <name type="scientific">Reichenbachiella carrageenanivorans</name>
    <dbReference type="NCBI Taxonomy" id="2979869"/>
    <lineage>
        <taxon>Bacteria</taxon>
        <taxon>Pseudomonadati</taxon>
        <taxon>Bacteroidota</taxon>
        <taxon>Cytophagia</taxon>
        <taxon>Cytophagales</taxon>
        <taxon>Reichenbachiellaceae</taxon>
        <taxon>Reichenbachiella</taxon>
    </lineage>
</organism>
<dbReference type="RefSeq" id="WP_263050064.1">
    <property type="nucleotide sequence ID" value="NZ_CP106735.1"/>
</dbReference>
<dbReference type="InterPro" id="IPR036249">
    <property type="entry name" value="Thioredoxin-like_sf"/>
</dbReference>
<dbReference type="Pfam" id="PF08534">
    <property type="entry name" value="Redoxin"/>
    <property type="match status" value="1"/>
</dbReference>
<evidence type="ECO:0000313" key="2">
    <source>
        <dbReference type="EMBL" id="UXX78318.1"/>
    </source>
</evidence>
<reference evidence="2" key="1">
    <citation type="submission" date="2022-10" db="EMBL/GenBank/DDBJ databases">
        <title>Comparative genomics and taxonomic characterization of three novel marine species of genus Reichenbachiella exhibiting antioxidant and polysaccharide degradation activities.</title>
        <authorList>
            <person name="Muhammad N."/>
            <person name="Lee Y.-J."/>
            <person name="Ko J."/>
            <person name="Kim S.-G."/>
        </authorList>
    </citation>
    <scope>NUCLEOTIDE SEQUENCE</scope>
    <source>
        <strain evidence="2">Wsw4-B4</strain>
    </source>
</reference>
<dbReference type="PANTHER" id="PTHR42852:SF13">
    <property type="entry name" value="PROTEIN DIPZ"/>
    <property type="match status" value="1"/>
</dbReference>
<dbReference type="Gene3D" id="3.40.30.10">
    <property type="entry name" value="Glutaredoxin"/>
    <property type="match status" value="1"/>
</dbReference>
<proteinExistence type="predicted"/>
<dbReference type="InterPro" id="IPR013740">
    <property type="entry name" value="Redoxin"/>
</dbReference>
<dbReference type="InterPro" id="IPR050553">
    <property type="entry name" value="Thioredoxin_ResA/DsbE_sf"/>
</dbReference>
<dbReference type="SUPFAM" id="SSF52833">
    <property type="entry name" value="Thioredoxin-like"/>
    <property type="match status" value="1"/>
</dbReference>
<dbReference type="EMBL" id="CP106735">
    <property type="protein sequence ID" value="UXX78318.1"/>
    <property type="molecule type" value="Genomic_DNA"/>
</dbReference>
<sequence length="456" mass="52285">MLIKQEHSLIYAVLIACASWACSPTSVPDYVLISGTVTQSNSSYLTIKGDYFSTDIDRNSNGTFSDTLRVARGFYTFYCGSEKAQIFLDKGYVLHLSANQSQFNNTLFFSGKGTGTKVNNYLANKSRFENTLTSDQILYSYNETDFERQVKGWSDQVLKLLQVSEIVDIDFVSQEKRNITYTYLTHISHYEKYHQHATQDYNYTVSADFEKPLEQLDMSNEQDFENLSSYRNLLKSYIGSRIERGQTTATFESIKANTTQLIKTELILELVRKINIGQKNVEQIYQGILNLSPDSTTLAGLNDKMNKIRKLNQGMPSPPFAYKDITNQIISLTDLRGKYIYMDIWATWCHPCLKEIPALKTLQERYNDTLIEFVSLSIDANKDFSKWQDMVKNKELKGIQLFADQSWNSIFLKDYIIETIPRFILIDPNGNIINAHAPRPSNPETRSILDGLLHKS</sequence>
<dbReference type="PROSITE" id="PS51257">
    <property type="entry name" value="PROKAR_LIPOPROTEIN"/>
    <property type="match status" value="1"/>
</dbReference>
<dbReference type="PANTHER" id="PTHR42852">
    <property type="entry name" value="THIOL:DISULFIDE INTERCHANGE PROTEIN DSBE"/>
    <property type="match status" value="1"/>
</dbReference>
<gene>
    <name evidence="2" type="ORF">N7E81_13225</name>
</gene>
<protein>
    <submittedName>
        <fullName evidence="2">TlpA family protein disulfide reductase</fullName>
    </submittedName>
</protein>
<evidence type="ECO:0000313" key="3">
    <source>
        <dbReference type="Proteomes" id="UP001062165"/>
    </source>
</evidence>
<name>A0ABY6CZT8_9BACT</name>
<keyword evidence="3" id="KW-1185">Reference proteome</keyword>
<feature type="domain" description="Thioredoxin" evidence="1">
    <location>
        <begin position="311"/>
        <end position="454"/>
    </location>
</feature>
<dbReference type="PROSITE" id="PS51352">
    <property type="entry name" value="THIOREDOXIN_2"/>
    <property type="match status" value="1"/>
</dbReference>
<dbReference type="InterPro" id="IPR013766">
    <property type="entry name" value="Thioredoxin_domain"/>
</dbReference>
<evidence type="ECO:0000259" key="1">
    <source>
        <dbReference type="PROSITE" id="PS51352"/>
    </source>
</evidence>
<dbReference type="Proteomes" id="UP001062165">
    <property type="component" value="Chromosome"/>
</dbReference>
<dbReference type="CDD" id="cd02966">
    <property type="entry name" value="TlpA_like_family"/>
    <property type="match status" value="1"/>
</dbReference>
<accession>A0ABY6CZT8</accession>